<reference evidence="3" key="1">
    <citation type="submission" date="2017-02" db="UniProtKB">
        <authorList>
            <consortium name="WormBaseParasite"/>
        </authorList>
    </citation>
    <scope>IDENTIFICATION</scope>
</reference>
<dbReference type="EMBL" id="UYRS01018348">
    <property type="protein sequence ID" value="VDK33422.1"/>
    <property type="molecule type" value="Genomic_DNA"/>
</dbReference>
<dbReference type="PANTHER" id="PTHR21106">
    <property type="entry name" value="NADH DEHYDROGENASE [UBIQUINONE] 1 BETA SUBCOMPLEX SUBUNIT 6"/>
    <property type="match status" value="1"/>
</dbReference>
<gene>
    <name evidence="1" type="ORF">TASK_LOCUS4440</name>
</gene>
<evidence type="ECO:0000313" key="2">
    <source>
        <dbReference type="Proteomes" id="UP000282613"/>
    </source>
</evidence>
<dbReference type="PANTHER" id="PTHR21106:SF2">
    <property type="entry name" value="NADH DEHYDROGENASE [UBIQUINONE] 1 BETA SUBCOMPLEX SUBUNIT 6"/>
    <property type="match status" value="1"/>
</dbReference>
<keyword evidence="2" id="KW-1185">Reference proteome</keyword>
<organism evidence="3">
    <name type="scientific">Taenia asiatica</name>
    <name type="common">Asian tapeworm</name>
    <dbReference type="NCBI Taxonomy" id="60517"/>
    <lineage>
        <taxon>Eukaryota</taxon>
        <taxon>Metazoa</taxon>
        <taxon>Spiralia</taxon>
        <taxon>Lophotrochozoa</taxon>
        <taxon>Platyhelminthes</taxon>
        <taxon>Cestoda</taxon>
        <taxon>Eucestoda</taxon>
        <taxon>Cyclophyllidea</taxon>
        <taxon>Taeniidae</taxon>
        <taxon>Taenia</taxon>
    </lineage>
</organism>
<dbReference type="GO" id="GO:0005739">
    <property type="term" value="C:mitochondrion"/>
    <property type="evidence" value="ECO:0007669"/>
    <property type="project" value="GOC"/>
</dbReference>
<name>A0A0R3W3E6_TAEAS</name>
<accession>A0A0R3W3E6</accession>
<dbReference type="OrthoDB" id="5824032at2759"/>
<evidence type="ECO:0000313" key="3">
    <source>
        <dbReference type="WBParaSite" id="TASK_0000443901-mRNA-1"/>
    </source>
</evidence>
<dbReference type="STRING" id="60517.A0A0R3W3E6"/>
<dbReference type="InterPro" id="IPR019174">
    <property type="entry name" value="NADH_DH_b-subcmplx_su6"/>
</dbReference>
<protein>
    <submittedName>
        <fullName evidence="3">NADH dehydrogenase [ubiquinone] 1 beta subcomplex subunit 6</fullName>
    </submittedName>
</protein>
<evidence type="ECO:0000313" key="1">
    <source>
        <dbReference type="EMBL" id="VDK33422.1"/>
    </source>
</evidence>
<dbReference type="Proteomes" id="UP000282613">
    <property type="component" value="Unassembled WGS sequence"/>
</dbReference>
<proteinExistence type="predicted"/>
<reference evidence="1 2" key="2">
    <citation type="submission" date="2018-11" db="EMBL/GenBank/DDBJ databases">
        <authorList>
            <consortium name="Pathogen Informatics"/>
        </authorList>
    </citation>
    <scope>NUCLEOTIDE SEQUENCE [LARGE SCALE GENOMIC DNA]</scope>
</reference>
<dbReference type="AlphaFoldDB" id="A0A0R3W3E6"/>
<dbReference type="GO" id="GO:0006120">
    <property type="term" value="P:mitochondrial electron transport, NADH to ubiquinone"/>
    <property type="evidence" value="ECO:0007669"/>
    <property type="project" value="InterPro"/>
</dbReference>
<dbReference type="Pfam" id="PF09782">
    <property type="entry name" value="NDUF_B6"/>
    <property type="match status" value="1"/>
</dbReference>
<sequence>MSVDKLDDAIIEMQKQLYKEEYMKELRMRRGGKFYPFNIEPMPTERERLIKPMTDSERALRKQWLDDQKLSPREPVDVPEFTRKNIFRRSYSKFFDGLAGIFRPLLGQKYTPVLRKALPLVLIPYLGICTFWYQIKYSPRTWETGFRGFRVERLRRPVTHPGQPDFPNSPKLEHHFADEGFSDRKIFLGDKLVTSGR</sequence>
<dbReference type="WBParaSite" id="TASK_0000443901-mRNA-1">
    <property type="protein sequence ID" value="TASK_0000443901-mRNA-1"/>
    <property type="gene ID" value="TASK_0000443901"/>
</dbReference>